<reference evidence="9" key="1">
    <citation type="submission" date="2025-08" db="UniProtKB">
        <authorList>
            <consortium name="RefSeq"/>
        </authorList>
    </citation>
    <scope>IDENTIFICATION</scope>
    <source>
        <tissue evidence="9">Gonads</tissue>
    </source>
</reference>
<dbReference type="GO" id="GO:0022857">
    <property type="term" value="F:transmembrane transporter activity"/>
    <property type="evidence" value="ECO:0007669"/>
    <property type="project" value="InterPro"/>
</dbReference>
<feature type="transmembrane region" description="Helical" evidence="7">
    <location>
        <begin position="58"/>
        <end position="78"/>
    </location>
</feature>
<evidence type="ECO:0000256" key="4">
    <source>
        <dbReference type="ARBA" id="ARBA00022856"/>
    </source>
</evidence>
<feature type="transmembrane region" description="Helical" evidence="7">
    <location>
        <begin position="347"/>
        <end position="373"/>
    </location>
</feature>
<accession>A0A1S3IU50</accession>
<comment type="subcellular location">
    <subcellularLocation>
        <location evidence="1">Membrane</location>
        <topology evidence="1">Multi-pass membrane protein</topology>
    </subcellularLocation>
</comment>
<evidence type="ECO:0000256" key="7">
    <source>
        <dbReference type="SAM" id="Phobius"/>
    </source>
</evidence>
<feature type="transmembrane region" description="Helical" evidence="7">
    <location>
        <begin position="192"/>
        <end position="214"/>
    </location>
</feature>
<feature type="transmembrane region" description="Helical" evidence="7">
    <location>
        <begin position="99"/>
        <end position="120"/>
    </location>
</feature>
<dbReference type="InParanoid" id="A0A1S3IU50"/>
<dbReference type="Gene3D" id="1.20.1250.20">
    <property type="entry name" value="MFS general substrate transporter like domains"/>
    <property type="match status" value="1"/>
</dbReference>
<evidence type="ECO:0000256" key="2">
    <source>
        <dbReference type="ARBA" id="ARBA00005982"/>
    </source>
</evidence>
<feature type="transmembrane region" description="Helical" evidence="7">
    <location>
        <begin position="385"/>
        <end position="405"/>
    </location>
</feature>
<dbReference type="GeneID" id="106166947"/>
<keyword evidence="5 7" id="KW-1133">Transmembrane helix</keyword>
<evidence type="ECO:0000256" key="6">
    <source>
        <dbReference type="ARBA" id="ARBA00023136"/>
    </source>
</evidence>
<evidence type="ECO:0000313" key="8">
    <source>
        <dbReference type="Proteomes" id="UP000085678"/>
    </source>
</evidence>
<feature type="transmembrane region" description="Helical" evidence="7">
    <location>
        <begin position="159"/>
        <end position="180"/>
    </location>
</feature>
<dbReference type="SUPFAM" id="SSF103473">
    <property type="entry name" value="MFS general substrate transporter"/>
    <property type="match status" value="1"/>
</dbReference>
<dbReference type="InterPro" id="IPR000109">
    <property type="entry name" value="POT_fam"/>
</dbReference>
<keyword evidence="6 7" id="KW-0472">Membrane</keyword>
<keyword evidence="3 7" id="KW-0812">Transmembrane</keyword>
<keyword evidence="4" id="KW-0571">Peptide transport</keyword>
<dbReference type="GO" id="GO:0015833">
    <property type="term" value="P:peptide transport"/>
    <property type="evidence" value="ECO:0007669"/>
    <property type="project" value="UniProtKB-KW"/>
</dbReference>
<feature type="transmembrane region" description="Helical" evidence="7">
    <location>
        <begin position="425"/>
        <end position="448"/>
    </location>
</feature>
<dbReference type="InterPro" id="IPR036259">
    <property type="entry name" value="MFS_trans_sf"/>
</dbReference>
<keyword evidence="8" id="KW-1185">Reference proteome</keyword>
<evidence type="ECO:0000256" key="3">
    <source>
        <dbReference type="ARBA" id="ARBA00022692"/>
    </source>
</evidence>
<sequence length="580" mass="65005">MQIIEQNPSRTIFRAMESSEILDHDDTVRESYSDSSFENVPLVLSWQRTNLLLSSETARTVLIILVAAILESVAFSAGQDRFITFYQSFSENETKSDGIRYHFLSLGASYCLSALIGLVVDSILGPYVTCVLLYLVYIIGMVLLEFAPGAHGDKTTMMVVGLIFTSIGFAGIETILPIYGADQIQQHLKGVYIHWIYLGQNLGIVIYNIMSILVNLLGDKKLFEQILPGTIGIVLSFLVFLSGSKWYSNSKLKSDRLLEVGKALAYRCGLRRRPSNWKSSNSSYYVRQKKNISIAKQLMRIVLVNSSVFGFSTIDAKVSNAYYVQQGGLNSVVEGADLTNDYPVMYYLLYSAELAAIIIVIPVLVICIYPALYRRGYMIKYFPRMSLGLFFAALSIVAAVILEYHRQQDCQQNNGNATLSAFWQVPQYFVLGVGESLTYVTGIEYAYLETPRGLRYLAMGLYNLAYGLGVLAAVLITVIVTKYRPEWYPQDQALCPLGKHGIQNFLLILLFLLCILLVCFVSVALIVRRQNRSKDSEDDEHSGPIYIRTSASWMRSTSKDETMVIGTPSYNGSSSDRTFY</sequence>
<evidence type="ECO:0000313" key="9">
    <source>
        <dbReference type="RefSeq" id="XP_013401064.1"/>
    </source>
</evidence>
<dbReference type="KEGG" id="lak:106166947"/>
<dbReference type="PANTHER" id="PTHR11654">
    <property type="entry name" value="OLIGOPEPTIDE TRANSPORTER-RELATED"/>
    <property type="match status" value="1"/>
</dbReference>
<gene>
    <name evidence="9" type="primary">LOC106166947</name>
</gene>
<dbReference type="GO" id="GO:0016020">
    <property type="term" value="C:membrane"/>
    <property type="evidence" value="ECO:0007669"/>
    <property type="project" value="UniProtKB-SubCell"/>
</dbReference>
<feature type="transmembrane region" description="Helical" evidence="7">
    <location>
        <begin position="226"/>
        <end position="247"/>
    </location>
</feature>
<dbReference type="Pfam" id="PF00854">
    <property type="entry name" value="PTR2"/>
    <property type="match status" value="1"/>
</dbReference>
<evidence type="ECO:0000256" key="1">
    <source>
        <dbReference type="ARBA" id="ARBA00004141"/>
    </source>
</evidence>
<feature type="transmembrane region" description="Helical" evidence="7">
    <location>
        <begin position="126"/>
        <end position="147"/>
    </location>
</feature>
<organism evidence="8 9">
    <name type="scientific">Lingula anatina</name>
    <name type="common">Brachiopod</name>
    <name type="synonym">Lingula unguis</name>
    <dbReference type="NCBI Taxonomy" id="7574"/>
    <lineage>
        <taxon>Eukaryota</taxon>
        <taxon>Metazoa</taxon>
        <taxon>Spiralia</taxon>
        <taxon>Lophotrochozoa</taxon>
        <taxon>Brachiopoda</taxon>
        <taxon>Linguliformea</taxon>
        <taxon>Lingulata</taxon>
        <taxon>Lingulida</taxon>
        <taxon>Linguloidea</taxon>
        <taxon>Lingulidae</taxon>
        <taxon>Lingula</taxon>
    </lineage>
</organism>
<dbReference type="RefSeq" id="XP_013401064.1">
    <property type="nucleotide sequence ID" value="XM_013545610.2"/>
</dbReference>
<feature type="transmembrane region" description="Helical" evidence="7">
    <location>
        <begin position="460"/>
        <end position="481"/>
    </location>
</feature>
<feature type="transmembrane region" description="Helical" evidence="7">
    <location>
        <begin position="501"/>
        <end position="527"/>
    </location>
</feature>
<name>A0A1S3IU50_LINAN</name>
<proteinExistence type="inferred from homology"/>
<dbReference type="Proteomes" id="UP000085678">
    <property type="component" value="Unplaced"/>
</dbReference>
<dbReference type="OrthoDB" id="8904098at2759"/>
<comment type="similarity">
    <text evidence="2">Belongs to the major facilitator superfamily. Proton-dependent oligopeptide transporter (POT/PTR) (TC 2.A.17) family.</text>
</comment>
<keyword evidence="4" id="KW-0653">Protein transport</keyword>
<protein>
    <submittedName>
        <fullName evidence="9">Solute carrier family 15 member 4</fullName>
    </submittedName>
</protein>
<evidence type="ECO:0000256" key="5">
    <source>
        <dbReference type="ARBA" id="ARBA00022989"/>
    </source>
</evidence>
<dbReference type="AlphaFoldDB" id="A0A1S3IU50"/>
<keyword evidence="4" id="KW-0813">Transport</keyword>